<evidence type="ECO:0000313" key="3">
    <source>
        <dbReference type="EMBL" id="CAE5959383.1"/>
    </source>
</evidence>
<sequence>MGLDDIYDYGINSPLDYSSEEEEDSSYYPLQPQTVKRSLWSCDVEPTKPDYETDLMKFKDHQNHSDQRLVKLERLVTELGEKKPLFNLAPELVVAVCFSMSVLVVALIMFIK</sequence>
<gene>
    <name evidence="3" type="ORF">AARE701A_LOCUS2910</name>
</gene>
<accession>A0A8S1ZHL3</accession>
<dbReference type="EMBL" id="LR999451">
    <property type="protein sequence ID" value="CAE5959383.1"/>
    <property type="molecule type" value="Genomic_DNA"/>
</dbReference>
<keyword evidence="4" id="KW-1185">Reference proteome</keyword>
<keyword evidence="2" id="KW-0812">Transmembrane</keyword>
<feature type="region of interest" description="Disordered" evidence="1">
    <location>
        <begin position="1"/>
        <end position="28"/>
    </location>
</feature>
<evidence type="ECO:0000256" key="1">
    <source>
        <dbReference type="SAM" id="MobiDB-lite"/>
    </source>
</evidence>
<feature type="transmembrane region" description="Helical" evidence="2">
    <location>
        <begin position="92"/>
        <end position="111"/>
    </location>
</feature>
<evidence type="ECO:0000256" key="2">
    <source>
        <dbReference type="SAM" id="Phobius"/>
    </source>
</evidence>
<name>A0A8S1ZHL3_ARAAE</name>
<protein>
    <submittedName>
        <fullName evidence="3">Uncharacterized protein</fullName>
    </submittedName>
</protein>
<dbReference type="Proteomes" id="UP000682877">
    <property type="component" value="Chromosome 1"/>
</dbReference>
<proteinExistence type="predicted"/>
<evidence type="ECO:0000313" key="4">
    <source>
        <dbReference type="Proteomes" id="UP000682877"/>
    </source>
</evidence>
<keyword evidence="2" id="KW-0472">Membrane</keyword>
<keyword evidence="2" id="KW-1133">Transmembrane helix</keyword>
<organism evidence="3 4">
    <name type="scientific">Arabidopsis arenosa</name>
    <name type="common">Sand rock-cress</name>
    <name type="synonym">Cardaminopsis arenosa</name>
    <dbReference type="NCBI Taxonomy" id="38785"/>
    <lineage>
        <taxon>Eukaryota</taxon>
        <taxon>Viridiplantae</taxon>
        <taxon>Streptophyta</taxon>
        <taxon>Embryophyta</taxon>
        <taxon>Tracheophyta</taxon>
        <taxon>Spermatophyta</taxon>
        <taxon>Magnoliopsida</taxon>
        <taxon>eudicotyledons</taxon>
        <taxon>Gunneridae</taxon>
        <taxon>Pentapetalae</taxon>
        <taxon>rosids</taxon>
        <taxon>malvids</taxon>
        <taxon>Brassicales</taxon>
        <taxon>Brassicaceae</taxon>
        <taxon>Camelineae</taxon>
        <taxon>Arabidopsis</taxon>
    </lineage>
</organism>
<dbReference type="AlphaFoldDB" id="A0A8S1ZHL3"/>
<reference evidence="3" key="1">
    <citation type="submission" date="2021-01" db="EMBL/GenBank/DDBJ databases">
        <authorList>
            <person name="Bezrukov I."/>
        </authorList>
    </citation>
    <scope>NUCLEOTIDE SEQUENCE</scope>
</reference>